<feature type="transmembrane region" description="Helical" evidence="1">
    <location>
        <begin position="61"/>
        <end position="84"/>
    </location>
</feature>
<comment type="caution">
    <text evidence="2">The sequence shown here is derived from an EMBL/GenBank/DDBJ whole genome shotgun (WGS) entry which is preliminary data.</text>
</comment>
<gene>
    <name evidence="2" type="ORF">LCGC14_0744600</name>
</gene>
<keyword evidence="1" id="KW-0812">Transmembrane</keyword>
<keyword evidence="1" id="KW-1133">Transmembrane helix</keyword>
<proteinExistence type="predicted"/>
<feature type="transmembrane region" description="Helical" evidence="1">
    <location>
        <begin position="12"/>
        <end position="28"/>
    </location>
</feature>
<reference evidence="2" key="1">
    <citation type="journal article" date="2015" name="Nature">
        <title>Complex archaea that bridge the gap between prokaryotes and eukaryotes.</title>
        <authorList>
            <person name="Spang A."/>
            <person name="Saw J.H."/>
            <person name="Jorgensen S.L."/>
            <person name="Zaremba-Niedzwiedzka K."/>
            <person name="Martijn J."/>
            <person name="Lind A.E."/>
            <person name="van Eijk R."/>
            <person name="Schleper C."/>
            <person name="Guy L."/>
            <person name="Ettema T.J."/>
        </authorList>
    </citation>
    <scope>NUCLEOTIDE SEQUENCE</scope>
</reference>
<evidence type="ECO:0000256" key="1">
    <source>
        <dbReference type="SAM" id="Phobius"/>
    </source>
</evidence>
<organism evidence="2">
    <name type="scientific">marine sediment metagenome</name>
    <dbReference type="NCBI Taxonomy" id="412755"/>
    <lineage>
        <taxon>unclassified sequences</taxon>
        <taxon>metagenomes</taxon>
        <taxon>ecological metagenomes</taxon>
    </lineage>
</organism>
<name>A0A0F9TCX3_9ZZZZ</name>
<evidence type="ECO:0000313" key="2">
    <source>
        <dbReference type="EMBL" id="KKN39308.1"/>
    </source>
</evidence>
<sequence length="124" mass="14988">MVSVRKKIIKQVLFTLAMIVVMYIAYLNKDDFFKMFHRIDHEETGSEFLRLLRGEFYWHEVYILDLCYVFVFYTSLVNLIVVLYPVKPPYNSLILMLIIWIIGLKGRIKETNKIIYHTQRLTKY</sequence>
<dbReference type="EMBL" id="LAZR01001771">
    <property type="protein sequence ID" value="KKN39308.1"/>
    <property type="molecule type" value="Genomic_DNA"/>
</dbReference>
<feature type="transmembrane region" description="Helical" evidence="1">
    <location>
        <begin position="90"/>
        <end position="108"/>
    </location>
</feature>
<accession>A0A0F9TCX3</accession>
<dbReference type="AlphaFoldDB" id="A0A0F9TCX3"/>
<protein>
    <submittedName>
        <fullName evidence="2">Uncharacterized protein</fullName>
    </submittedName>
</protein>
<keyword evidence="1" id="KW-0472">Membrane</keyword>